<sequence>MMKEFTIICENEVGVLSRITDTLKEKNINITDITSHVVGDKGIVTLSVADKDDYGALKALRKAGFTPLVEDGVVIKIKDKPGALAAAARKLKEAKIDIKTTHIVIREKNHAFVALTASNPKKMRKILKDYLI</sequence>
<dbReference type="PROSITE" id="PS51671">
    <property type="entry name" value="ACT"/>
    <property type="match status" value="1"/>
</dbReference>
<dbReference type="InterPro" id="IPR045865">
    <property type="entry name" value="ACT-like_dom_sf"/>
</dbReference>
<dbReference type="Pfam" id="PF01842">
    <property type="entry name" value="ACT"/>
    <property type="match status" value="1"/>
</dbReference>
<evidence type="ECO:0000313" key="3">
    <source>
        <dbReference type="Proteomes" id="UP000034644"/>
    </source>
</evidence>
<evidence type="ECO:0000259" key="1">
    <source>
        <dbReference type="PROSITE" id="PS51671"/>
    </source>
</evidence>
<evidence type="ECO:0000313" key="2">
    <source>
        <dbReference type="EMBL" id="KKU19506.1"/>
    </source>
</evidence>
<dbReference type="AlphaFoldDB" id="A0A0G1NG73"/>
<dbReference type="PANTHER" id="PTHR40099:SF1">
    <property type="entry name" value="ACETOLACTATE SYNTHASE, SMALL SUBUNIT"/>
    <property type="match status" value="1"/>
</dbReference>
<dbReference type="Proteomes" id="UP000034644">
    <property type="component" value="Unassembled WGS sequence"/>
</dbReference>
<gene>
    <name evidence="2" type="ORF">UX27_C0003G0003</name>
</gene>
<protein>
    <recommendedName>
        <fullName evidence="1">ACT domain-containing protein</fullName>
    </recommendedName>
</protein>
<dbReference type="PANTHER" id="PTHR40099">
    <property type="entry name" value="ACETOLACTATE SYNTHASE, SMALL SUBUNIT"/>
    <property type="match status" value="1"/>
</dbReference>
<dbReference type="EMBL" id="LCLO01000003">
    <property type="protein sequence ID" value="KKU19506.1"/>
    <property type="molecule type" value="Genomic_DNA"/>
</dbReference>
<organism evidence="2 3">
    <name type="scientific">Candidatus Azambacteria bacterium GW2011_GWA2_45_90</name>
    <dbReference type="NCBI Taxonomy" id="1618614"/>
    <lineage>
        <taxon>Bacteria</taxon>
        <taxon>Candidatus Azamiibacteriota</taxon>
    </lineage>
</organism>
<reference evidence="2 3" key="1">
    <citation type="journal article" date="2015" name="Nature">
        <title>rRNA introns, odd ribosomes, and small enigmatic genomes across a large radiation of phyla.</title>
        <authorList>
            <person name="Brown C.T."/>
            <person name="Hug L.A."/>
            <person name="Thomas B.C."/>
            <person name="Sharon I."/>
            <person name="Castelle C.J."/>
            <person name="Singh A."/>
            <person name="Wilkins M.J."/>
            <person name="Williams K.H."/>
            <person name="Banfield J.F."/>
        </authorList>
    </citation>
    <scope>NUCLEOTIDE SEQUENCE [LARGE SCALE GENOMIC DNA]</scope>
</reference>
<dbReference type="SUPFAM" id="SSF55021">
    <property type="entry name" value="ACT-like"/>
    <property type="match status" value="2"/>
</dbReference>
<dbReference type="Gene3D" id="3.30.2130.10">
    <property type="entry name" value="VC0802-like"/>
    <property type="match status" value="1"/>
</dbReference>
<feature type="domain" description="ACT" evidence="1">
    <location>
        <begin position="4"/>
        <end position="82"/>
    </location>
</feature>
<dbReference type="InterPro" id="IPR002912">
    <property type="entry name" value="ACT_dom"/>
</dbReference>
<accession>A0A0G1NG73</accession>
<comment type="caution">
    <text evidence="2">The sequence shown here is derived from an EMBL/GenBank/DDBJ whole genome shotgun (WGS) entry which is preliminary data.</text>
</comment>
<name>A0A0G1NG73_9BACT</name>
<proteinExistence type="predicted"/>